<feature type="compositionally biased region" description="Polar residues" evidence="1">
    <location>
        <begin position="493"/>
        <end position="520"/>
    </location>
</feature>
<reference evidence="4" key="1">
    <citation type="journal article" date="2019" name="Int. J. Syst. Evol. Microbiol.">
        <title>The Global Catalogue of Microorganisms (GCM) 10K type strain sequencing project: providing services to taxonomists for standard genome sequencing and annotation.</title>
        <authorList>
            <consortium name="The Broad Institute Genomics Platform"/>
            <consortium name="The Broad Institute Genome Sequencing Center for Infectious Disease"/>
            <person name="Wu L."/>
            <person name="Ma J."/>
        </authorList>
    </citation>
    <scope>NUCLEOTIDE SEQUENCE [LARGE SCALE GENOMIC DNA]</scope>
    <source>
        <strain evidence="4">KCTC 42986</strain>
    </source>
</reference>
<proteinExistence type="predicted"/>
<dbReference type="RefSeq" id="WP_390332541.1">
    <property type="nucleotide sequence ID" value="NZ_JBHRTP010000071.1"/>
</dbReference>
<keyword evidence="2" id="KW-0812">Transmembrane</keyword>
<feature type="transmembrane region" description="Helical" evidence="2">
    <location>
        <begin position="199"/>
        <end position="221"/>
    </location>
</feature>
<keyword evidence="2" id="KW-1133">Transmembrane helix</keyword>
<feature type="region of interest" description="Disordered" evidence="1">
    <location>
        <begin position="478"/>
        <end position="520"/>
    </location>
</feature>
<name>A0ABV7F7Z8_9BURK</name>
<accession>A0ABV7F7Z8</accession>
<dbReference type="Proteomes" id="UP001595530">
    <property type="component" value="Unassembled WGS sequence"/>
</dbReference>
<organism evidence="3 4">
    <name type="scientific">Undibacterium arcticum</name>
    <dbReference type="NCBI Taxonomy" id="1762892"/>
    <lineage>
        <taxon>Bacteria</taxon>
        <taxon>Pseudomonadati</taxon>
        <taxon>Pseudomonadota</taxon>
        <taxon>Betaproteobacteria</taxon>
        <taxon>Burkholderiales</taxon>
        <taxon>Oxalobacteraceae</taxon>
        <taxon>Undibacterium</taxon>
    </lineage>
</organism>
<keyword evidence="4" id="KW-1185">Reference proteome</keyword>
<protein>
    <recommendedName>
        <fullName evidence="5">Pilin accessory protein (PilO)</fullName>
    </recommendedName>
</protein>
<sequence>MKFDTIHGTPVVLGIDWFDLSGEPSTLKKNIAKLIKSGRPTHTLERRGQFSTLLGLTSVKGKARVPKKTISALAWFASTRSEEGTSQAIVWVQGDSSKNQDVSNMRAWIGALVNGLPAKRGDRMVRLGDVSATLAEIFSDRGHDAIIHVVNYNDQGFNSFGEHIQEFTSVRATSLATLFPENVPADAVMKQYGLASRTVAVLGICFFGMLVAAAAAGYYLYRQEQEKQRLAEIERQRLIAQNQPKPDQVYTDKFVKYFNNGPQRVSAQVAAQRIFKEYKSLEAYERGWKFSKFDCTFVPVAAPAAKPVSKPPPTCAVEYSRSAEAGKSPLTEEEYPDVEHSVDSVLAKRTLMLKTDPIAGIIPPQNLQDMFAPKVSTDLVIKQLRVVEDMKLAHSYKAPTAIPASDGQQAPSVGSSPFEIKKGDWSISGSYALYELLYDMPPSAFVENISFTSEKGAIMFKANGYFFTTDVHKATATIPAPAQHGPGPGATRPITSTNPVQSAATNPTTAQPARIDSATN</sequence>
<keyword evidence="2" id="KW-0472">Membrane</keyword>
<evidence type="ECO:0000256" key="2">
    <source>
        <dbReference type="SAM" id="Phobius"/>
    </source>
</evidence>
<dbReference type="EMBL" id="JBHRTP010000071">
    <property type="protein sequence ID" value="MFC3110186.1"/>
    <property type="molecule type" value="Genomic_DNA"/>
</dbReference>
<evidence type="ECO:0000313" key="3">
    <source>
        <dbReference type="EMBL" id="MFC3110186.1"/>
    </source>
</evidence>
<gene>
    <name evidence="3" type="ORF">ACFOFO_19845</name>
</gene>
<evidence type="ECO:0008006" key="5">
    <source>
        <dbReference type="Google" id="ProtNLM"/>
    </source>
</evidence>
<evidence type="ECO:0000313" key="4">
    <source>
        <dbReference type="Proteomes" id="UP001595530"/>
    </source>
</evidence>
<comment type="caution">
    <text evidence="3">The sequence shown here is derived from an EMBL/GenBank/DDBJ whole genome shotgun (WGS) entry which is preliminary data.</text>
</comment>
<evidence type="ECO:0000256" key="1">
    <source>
        <dbReference type="SAM" id="MobiDB-lite"/>
    </source>
</evidence>